<dbReference type="InterPro" id="IPR016169">
    <property type="entry name" value="FAD-bd_PCMH_sub2"/>
</dbReference>
<dbReference type="PROSITE" id="PS51387">
    <property type="entry name" value="FAD_PCMH"/>
    <property type="match status" value="1"/>
</dbReference>
<dbReference type="EMBL" id="JAQMWT010000427">
    <property type="protein sequence ID" value="KAJ8601514.1"/>
    <property type="molecule type" value="Genomic_DNA"/>
</dbReference>
<protein>
    <recommendedName>
        <fullName evidence="1">FAD-binding PCMH-type domain-containing protein</fullName>
    </recommendedName>
</protein>
<dbReference type="InterPro" id="IPR036291">
    <property type="entry name" value="NAD(P)-bd_dom_sf"/>
</dbReference>
<dbReference type="Proteomes" id="UP001230188">
    <property type="component" value="Unassembled WGS sequence"/>
</dbReference>
<comment type="caution">
    <text evidence="2">The sequence shown here is derived from an EMBL/GenBank/DDBJ whole genome shotgun (WGS) entry which is preliminary data.</text>
</comment>
<dbReference type="AlphaFoldDB" id="A0AAD7XKI8"/>
<dbReference type="PANTHER" id="PTHR43762:SF1">
    <property type="entry name" value="D-ARABINONO-1,4-LACTONE OXIDASE"/>
    <property type="match status" value="1"/>
</dbReference>
<evidence type="ECO:0000259" key="1">
    <source>
        <dbReference type="PROSITE" id="PS51387"/>
    </source>
</evidence>
<dbReference type="InterPro" id="IPR000683">
    <property type="entry name" value="Gfo/Idh/MocA-like_OxRdtase_N"/>
</dbReference>
<evidence type="ECO:0000313" key="2">
    <source>
        <dbReference type="EMBL" id="KAJ8601514.1"/>
    </source>
</evidence>
<dbReference type="Gene3D" id="3.40.50.720">
    <property type="entry name" value="NAD(P)-binding Rossmann-like Domain"/>
    <property type="match status" value="1"/>
</dbReference>
<dbReference type="InterPro" id="IPR036318">
    <property type="entry name" value="FAD-bd_PCMH-like_sf"/>
</dbReference>
<dbReference type="PANTHER" id="PTHR43762">
    <property type="entry name" value="L-GULONOLACTONE OXIDASE"/>
    <property type="match status" value="1"/>
</dbReference>
<gene>
    <name evidence="2" type="ORF">CTAYLR_006724</name>
</gene>
<reference evidence="2" key="1">
    <citation type="submission" date="2023-01" db="EMBL/GenBank/DDBJ databases">
        <title>Metagenome sequencing of chrysophaentin producing Chrysophaeum taylorii.</title>
        <authorList>
            <person name="Davison J."/>
            <person name="Bewley C."/>
        </authorList>
    </citation>
    <scope>NUCLEOTIDE SEQUENCE</scope>
    <source>
        <strain evidence="2">NIES-1699</strain>
    </source>
</reference>
<dbReference type="Pfam" id="PF01565">
    <property type="entry name" value="FAD_binding_4"/>
    <property type="match status" value="1"/>
</dbReference>
<dbReference type="InterPro" id="IPR016166">
    <property type="entry name" value="FAD-bd_PCMH"/>
</dbReference>
<evidence type="ECO:0000313" key="3">
    <source>
        <dbReference type="Proteomes" id="UP001230188"/>
    </source>
</evidence>
<dbReference type="InterPro" id="IPR010031">
    <property type="entry name" value="FAD_lactone_oxidase-like"/>
</dbReference>
<dbReference type="SUPFAM" id="SSF56176">
    <property type="entry name" value="FAD-binding/transporter-associated domain-like"/>
    <property type="match status" value="1"/>
</dbReference>
<dbReference type="GO" id="GO:0071949">
    <property type="term" value="F:FAD binding"/>
    <property type="evidence" value="ECO:0007669"/>
    <property type="project" value="InterPro"/>
</dbReference>
<name>A0AAD7XKI8_9STRA</name>
<dbReference type="InterPro" id="IPR006094">
    <property type="entry name" value="Oxid_FAD_bind_N"/>
</dbReference>
<dbReference type="SUPFAM" id="SSF51735">
    <property type="entry name" value="NAD(P)-binding Rossmann-fold domains"/>
    <property type="match status" value="1"/>
</dbReference>
<keyword evidence="3" id="KW-1185">Reference proteome</keyword>
<sequence>MDGVVGVCLVGCGWYMCRVHCASLRKLRKKGVRVVAVCSRRAENRRRAVRKLGLIKEITEYASLGAALRDPRVEVCVVALPRSAACDAVVACLLAGKHVISEKPGAWSREEGERCWSALRRGVTWRVLENWAFKPGVRRVAEILDTLDGPRRYEFVVRQRPPSGWRLDECSEMERVIDVCVHVARAVRAWFGEVEVLGRHETGAVGRIDFEWSDEDRCSCDVWCGGGGERKVTYDVARRVIVLVDGQKEIVAGDPWIEGGAKEALAAALGEISRNGDEAPETSAEEALRDLAVAQAVAGAPFRRLRRFVAPAATPQHTWVARPRSARDATDVSGPTTIVSGPTTIVGASSWGRPSKPAELAVRASLLDRVLGVCDGACVVEAGVTLRRLVRALAARSLCLPSLPVFQNATIGGAIATGSHGSSAHRGTLSDDVLAIDIVRDGHRFWLARDAAGFDILAAYDSSDDGPARRVDASLFDAARASVGRMGFILKLALAVVPAYRVKRRHETARGPIDETLEKKALDADHAWVHWFPSSNKHVALFLDVDSAGGDLYDGRNWFPYPKDLANALPRDVSSFYSAQYSVPLDDLSAAARDLADAIRPHLRDDDDAVIEIKFLRAPEEPVGAAPCAPNAAARAPGDRVACFNVYVPAPPPPWVTFFERFLQARGAHPHYGKGGLFPPKGDAGAVC</sequence>
<dbReference type="Gene3D" id="3.30.465.10">
    <property type="match status" value="1"/>
</dbReference>
<dbReference type="Pfam" id="PF01408">
    <property type="entry name" value="GFO_IDH_MocA"/>
    <property type="match status" value="1"/>
</dbReference>
<dbReference type="Gene3D" id="3.30.360.10">
    <property type="entry name" value="Dihydrodipicolinate Reductase, domain 2"/>
    <property type="match status" value="1"/>
</dbReference>
<accession>A0AAD7XKI8</accession>
<proteinExistence type="predicted"/>
<dbReference type="GO" id="GO:0016899">
    <property type="term" value="F:oxidoreductase activity, acting on the CH-OH group of donors, oxygen as acceptor"/>
    <property type="evidence" value="ECO:0007669"/>
    <property type="project" value="InterPro"/>
</dbReference>
<feature type="domain" description="FAD-binding PCMH-type" evidence="1">
    <location>
        <begin position="312"/>
        <end position="499"/>
    </location>
</feature>
<organism evidence="2 3">
    <name type="scientific">Chrysophaeum taylorii</name>
    <dbReference type="NCBI Taxonomy" id="2483200"/>
    <lineage>
        <taxon>Eukaryota</taxon>
        <taxon>Sar</taxon>
        <taxon>Stramenopiles</taxon>
        <taxon>Ochrophyta</taxon>
        <taxon>Pelagophyceae</taxon>
        <taxon>Pelagomonadales</taxon>
        <taxon>Pelagomonadaceae</taxon>
        <taxon>Chrysophaeum</taxon>
    </lineage>
</organism>